<gene>
    <name evidence="2" type="ORF">HLB44_20855</name>
</gene>
<evidence type="ECO:0000313" key="3">
    <source>
        <dbReference type="Proteomes" id="UP000737171"/>
    </source>
</evidence>
<name>A0ABX2ELF0_9BURK</name>
<feature type="compositionally biased region" description="Low complexity" evidence="1">
    <location>
        <begin position="218"/>
        <end position="229"/>
    </location>
</feature>
<comment type="caution">
    <text evidence="2">The sequence shown here is derived from an EMBL/GenBank/DDBJ whole genome shotgun (WGS) entry which is preliminary data.</text>
</comment>
<feature type="region of interest" description="Disordered" evidence="1">
    <location>
        <begin position="368"/>
        <end position="400"/>
    </location>
</feature>
<organism evidence="2 3">
    <name type="scientific">Pseudaquabacterium terrae</name>
    <dbReference type="NCBI Taxonomy" id="2732868"/>
    <lineage>
        <taxon>Bacteria</taxon>
        <taxon>Pseudomonadati</taxon>
        <taxon>Pseudomonadota</taxon>
        <taxon>Betaproteobacteria</taxon>
        <taxon>Burkholderiales</taxon>
        <taxon>Sphaerotilaceae</taxon>
        <taxon>Pseudaquabacterium</taxon>
    </lineage>
</organism>
<dbReference type="Proteomes" id="UP000737171">
    <property type="component" value="Unassembled WGS sequence"/>
</dbReference>
<keyword evidence="3" id="KW-1185">Reference proteome</keyword>
<feature type="compositionally biased region" description="Basic and acidic residues" evidence="1">
    <location>
        <begin position="237"/>
        <end position="255"/>
    </location>
</feature>
<dbReference type="EMBL" id="JABRWJ010000006">
    <property type="protein sequence ID" value="NRF69455.1"/>
    <property type="molecule type" value="Genomic_DNA"/>
</dbReference>
<sequence length="505" mass="54442">MSGATAAATGATTGAVKGAVKAADDSVGHWLKGIVTGEGNSPSQIIVSGILGVVPGLGQAMDLRDIVVGVITIASAPGNPMAWLDMAITLVGCIPAAGDALKTTFRLLKRGDSLPRILDGLSPAIRGNVERFFRDIDWGQVARTVKGTFDKVLGAFIDGLDSWVVKTMMGRGEVKLLIEQLTQMRKQAPKMLDEAIGELKAMWNKALGDKLPTSTAHGTPAKASAPSSSSGGGGRAPEVDPKAPPKTVQRDRSDKPTTTPDTPRTEQRRAAKKKQGFETGVPAEHMTDYWVARTKRNLKKANNGGRLWEETDRPGRQGIDHVWMQRGNSDRPGVIGETKSSLLGAFKFLAALPEDIRAQLSALSADEASKPTAATAGSEKPTPNIFDSKERDSVTSRAKIDGSAEAEAELKKGLGDTKTKGVQMSHLWIYKSLPDERMTPQGQELNRHVKRYWKTLLMDETSTPPYARWITMVTGRQKALHERKQGHQHQIQPPLIPLPDGVLAK</sequence>
<protein>
    <submittedName>
        <fullName evidence="2">Uncharacterized protein</fullName>
    </submittedName>
</protein>
<dbReference type="CDD" id="cd20746">
    <property type="entry name" value="FIX_Ntox15_NUC_DUF4112_RhsA-like"/>
    <property type="match status" value="1"/>
</dbReference>
<dbReference type="RefSeq" id="WP_173126362.1">
    <property type="nucleotide sequence ID" value="NZ_JABRWJ010000006.1"/>
</dbReference>
<feature type="region of interest" description="Disordered" evidence="1">
    <location>
        <begin position="210"/>
        <end position="281"/>
    </location>
</feature>
<reference evidence="2 3" key="1">
    <citation type="submission" date="2020-05" db="EMBL/GenBank/DDBJ databases">
        <title>Aquincola sp. isolate from soil.</title>
        <authorList>
            <person name="Han J."/>
            <person name="Kim D.-U."/>
        </authorList>
    </citation>
    <scope>NUCLEOTIDE SEQUENCE [LARGE SCALE GENOMIC DNA]</scope>
    <source>
        <strain evidence="2 3">S2</strain>
    </source>
</reference>
<proteinExistence type="predicted"/>
<evidence type="ECO:0000313" key="2">
    <source>
        <dbReference type="EMBL" id="NRF69455.1"/>
    </source>
</evidence>
<feature type="compositionally biased region" description="Basic and acidic residues" evidence="1">
    <location>
        <begin position="387"/>
        <end position="400"/>
    </location>
</feature>
<dbReference type="InterPro" id="IPR049802">
    <property type="entry name" value="RhsC-like_FIX"/>
</dbReference>
<evidence type="ECO:0000256" key="1">
    <source>
        <dbReference type="SAM" id="MobiDB-lite"/>
    </source>
</evidence>
<feature type="region of interest" description="Disordered" evidence="1">
    <location>
        <begin position="483"/>
        <end position="505"/>
    </location>
</feature>
<accession>A0ABX2ELF0</accession>